<accession>A0A8X6FSU1</accession>
<sequence>MQIIEECIVLVLCKHSLRRTTGLEKKQLKKIRNYAIALWSIRHLDDRCDNNEKDDTEPPISAKNVTNKALISISTFHYQAGQPLFDAGHLSQAPLQYERVSDTICHQILWVRFPAKKRQPMNLIDAYCLEKVPF</sequence>
<organism evidence="1 2">
    <name type="scientific">Trichonephila clavata</name>
    <name type="common">Joro spider</name>
    <name type="synonym">Nephila clavata</name>
    <dbReference type="NCBI Taxonomy" id="2740835"/>
    <lineage>
        <taxon>Eukaryota</taxon>
        <taxon>Metazoa</taxon>
        <taxon>Ecdysozoa</taxon>
        <taxon>Arthropoda</taxon>
        <taxon>Chelicerata</taxon>
        <taxon>Arachnida</taxon>
        <taxon>Araneae</taxon>
        <taxon>Araneomorphae</taxon>
        <taxon>Entelegynae</taxon>
        <taxon>Araneoidea</taxon>
        <taxon>Nephilidae</taxon>
        <taxon>Trichonephila</taxon>
    </lineage>
</organism>
<reference evidence="1" key="1">
    <citation type="submission" date="2020-07" db="EMBL/GenBank/DDBJ databases">
        <title>Multicomponent nature underlies the extraordinary mechanical properties of spider dragline silk.</title>
        <authorList>
            <person name="Kono N."/>
            <person name="Nakamura H."/>
            <person name="Mori M."/>
            <person name="Yoshida Y."/>
            <person name="Ohtoshi R."/>
            <person name="Malay A.D."/>
            <person name="Moran D.A.P."/>
            <person name="Tomita M."/>
            <person name="Numata K."/>
            <person name="Arakawa K."/>
        </authorList>
    </citation>
    <scope>NUCLEOTIDE SEQUENCE</scope>
</reference>
<proteinExistence type="predicted"/>
<protein>
    <submittedName>
        <fullName evidence="1">Uncharacterized protein</fullName>
    </submittedName>
</protein>
<keyword evidence="2" id="KW-1185">Reference proteome</keyword>
<dbReference type="AlphaFoldDB" id="A0A8X6FSU1"/>
<evidence type="ECO:0000313" key="2">
    <source>
        <dbReference type="Proteomes" id="UP000887116"/>
    </source>
</evidence>
<dbReference type="Proteomes" id="UP000887116">
    <property type="component" value="Unassembled WGS sequence"/>
</dbReference>
<evidence type="ECO:0000313" key="1">
    <source>
        <dbReference type="EMBL" id="GFQ88585.1"/>
    </source>
</evidence>
<comment type="caution">
    <text evidence="1">The sequence shown here is derived from an EMBL/GenBank/DDBJ whole genome shotgun (WGS) entry which is preliminary data.</text>
</comment>
<name>A0A8X6FSU1_TRICU</name>
<gene>
    <name evidence="1" type="ORF">TNCT_359011</name>
</gene>
<dbReference type="EMBL" id="BMAO01033310">
    <property type="protein sequence ID" value="GFQ88585.1"/>
    <property type="molecule type" value="Genomic_DNA"/>
</dbReference>